<dbReference type="Pfam" id="PF00534">
    <property type="entry name" value="Glycos_transf_1"/>
    <property type="match status" value="1"/>
</dbReference>
<feature type="domain" description="Glycosyltransferase subfamily 4-like N-terminal" evidence="2">
    <location>
        <begin position="14"/>
        <end position="189"/>
    </location>
</feature>
<dbReference type="PANTHER" id="PTHR45947">
    <property type="entry name" value="SULFOQUINOVOSYL TRANSFERASE SQD2"/>
    <property type="match status" value="1"/>
</dbReference>
<dbReference type="SUPFAM" id="SSF53756">
    <property type="entry name" value="UDP-Glycosyltransferase/glycogen phosphorylase"/>
    <property type="match status" value="1"/>
</dbReference>
<protein>
    <submittedName>
        <fullName evidence="3">Glycosyltransferase family 4 protein</fullName>
    </submittedName>
</protein>
<evidence type="ECO:0000313" key="3">
    <source>
        <dbReference type="EMBL" id="HIV37979.1"/>
    </source>
</evidence>
<name>A0A9D1TEP4_9FIRM</name>
<reference evidence="3" key="2">
    <citation type="submission" date="2021-04" db="EMBL/GenBank/DDBJ databases">
        <authorList>
            <person name="Gilroy R."/>
        </authorList>
    </citation>
    <scope>NUCLEOTIDE SEQUENCE</scope>
    <source>
        <strain evidence="3">CHK195-9823</strain>
    </source>
</reference>
<dbReference type="InterPro" id="IPR028098">
    <property type="entry name" value="Glyco_trans_4-like_N"/>
</dbReference>
<dbReference type="GO" id="GO:0016758">
    <property type="term" value="F:hexosyltransferase activity"/>
    <property type="evidence" value="ECO:0007669"/>
    <property type="project" value="TreeGrafter"/>
</dbReference>
<proteinExistence type="predicted"/>
<sequence length="428" mass="49325">MKILLTTDWYKPVVNGVVTSVINLKKELEMRGHEVRVLTLSRNFESYAEEGIYYIKSLNLEKIYPNARAVIPHAEPLIQELIWWRPDVVHSQCEFMTFSYAAKIARKCNCPLIHTYHTVYEDYIHYLPGGFSQYKTGAKLEKKAVACFSRMVLGKASQVIVPTQKVENILKRYGVGGPVAVMPTGIELGRFKEEISREEKNEMKKELGIPLENKVLVSVGRLAKEKNLEELLEYFSRLIKEGFGKKLTFLIAGDGPDREELETLARELQINDQVIFTGMIAPEDVGRYYKLGDVFVCASSSETQGITYIEALACGLPALCRKDECLDQVITDGYNGFQYENYQYFKMHLNYILENEDRRLEMGRRGREISQLYSTWNFCTAAERIYREAIRRREHYADVDGEKKTEGARGRWRIFAHTWAKGIMKRGA</sequence>
<organism evidence="3 4">
    <name type="scientific">Candidatus Blautia stercorigallinarum</name>
    <dbReference type="NCBI Taxonomy" id="2838501"/>
    <lineage>
        <taxon>Bacteria</taxon>
        <taxon>Bacillati</taxon>
        <taxon>Bacillota</taxon>
        <taxon>Clostridia</taxon>
        <taxon>Lachnospirales</taxon>
        <taxon>Lachnospiraceae</taxon>
        <taxon>Blautia</taxon>
    </lineage>
</organism>
<evidence type="ECO:0000313" key="4">
    <source>
        <dbReference type="Proteomes" id="UP000886814"/>
    </source>
</evidence>
<evidence type="ECO:0000259" key="1">
    <source>
        <dbReference type="Pfam" id="PF00534"/>
    </source>
</evidence>
<dbReference type="PANTHER" id="PTHR45947:SF3">
    <property type="entry name" value="SULFOQUINOVOSYL TRANSFERASE SQD2"/>
    <property type="match status" value="1"/>
</dbReference>
<comment type="caution">
    <text evidence="3">The sequence shown here is derived from an EMBL/GenBank/DDBJ whole genome shotgun (WGS) entry which is preliminary data.</text>
</comment>
<dbReference type="Gene3D" id="3.40.50.2000">
    <property type="entry name" value="Glycogen Phosphorylase B"/>
    <property type="match status" value="2"/>
</dbReference>
<dbReference type="InterPro" id="IPR001296">
    <property type="entry name" value="Glyco_trans_1"/>
</dbReference>
<dbReference type="AlphaFoldDB" id="A0A9D1TEP4"/>
<reference evidence="3" key="1">
    <citation type="journal article" date="2021" name="PeerJ">
        <title>Extensive microbial diversity within the chicken gut microbiome revealed by metagenomics and culture.</title>
        <authorList>
            <person name="Gilroy R."/>
            <person name="Ravi A."/>
            <person name="Getino M."/>
            <person name="Pursley I."/>
            <person name="Horton D.L."/>
            <person name="Alikhan N.F."/>
            <person name="Baker D."/>
            <person name="Gharbi K."/>
            <person name="Hall N."/>
            <person name="Watson M."/>
            <person name="Adriaenssens E.M."/>
            <person name="Foster-Nyarko E."/>
            <person name="Jarju S."/>
            <person name="Secka A."/>
            <person name="Antonio M."/>
            <person name="Oren A."/>
            <person name="Chaudhuri R.R."/>
            <person name="La Ragione R."/>
            <person name="Hildebrand F."/>
            <person name="Pallen M.J."/>
        </authorList>
    </citation>
    <scope>NUCLEOTIDE SEQUENCE</scope>
    <source>
        <strain evidence="3">CHK195-9823</strain>
    </source>
</reference>
<dbReference type="Proteomes" id="UP000886814">
    <property type="component" value="Unassembled WGS sequence"/>
</dbReference>
<evidence type="ECO:0000259" key="2">
    <source>
        <dbReference type="Pfam" id="PF13439"/>
    </source>
</evidence>
<accession>A0A9D1TEP4</accession>
<dbReference type="Pfam" id="PF13439">
    <property type="entry name" value="Glyco_transf_4"/>
    <property type="match status" value="1"/>
</dbReference>
<dbReference type="CDD" id="cd03817">
    <property type="entry name" value="GT4_UGDG-like"/>
    <property type="match status" value="1"/>
</dbReference>
<dbReference type="EMBL" id="DXIQ01000017">
    <property type="protein sequence ID" value="HIV37979.1"/>
    <property type="molecule type" value="Genomic_DNA"/>
</dbReference>
<feature type="domain" description="Glycosyl transferase family 1" evidence="1">
    <location>
        <begin position="200"/>
        <end position="368"/>
    </location>
</feature>
<dbReference type="InterPro" id="IPR050194">
    <property type="entry name" value="Glycosyltransferase_grp1"/>
</dbReference>
<gene>
    <name evidence="3" type="ORF">H9747_03120</name>
</gene>